<evidence type="ECO:0000256" key="2">
    <source>
        <dbReference type="ARBA" id="ARBA00022844"/>
    </source>
</evidence>
<dbReference type="GO" id="GO:0044423">
    <property type="term" value="C:virion component"/>
    <property type="evidence" value="ECO:0007669"/>
    <property type="project" value="UniProtKB-KW"/>
</dbReference>
<name>A0A8S5MNU6_9CAUD</name>
<comment type="subcellular location">
    <subcellularLocation>
        <location evidence="1">Virion</location>
    </subcellularLocation>
</comment>
<dbReference type="NCBIfam" id="TIGR01554">
    <property type="entry name" value="major_cap_HK97"/>
    <property type="match status" value="1"/>
</dbReference>
<proteinExistence type="predicted"/>
<dbReference type="Gene3D" id="3.30.2400.10">
    <property type="entry name" value="Major capsid protein gp5"/>
    <property type="match status" value="1"/>
</dbReference>
<evidence type="ECO:0000313" key="5">
    <source>
        <dbReference type="EMBL" id="DAD83818.1"/>
    </source>
</evidence>
<dbReference type="Pfam" id="PF05065">
    <property type="entry name" value="Phage_capsid"/>
    <property type="match status" value="1"/>
</dbReference>
<evidence type="ECO:0000259" key="4">
    <source>
        <dbReference type="Pfam" id="PF05065"/>
    </source>
</evidence>
<keyword evidence="2" id="KW-0946">Virion</keyword>
<dbReference type="EMBL" id="BK014944">
    <property type="protein sequence ID" value="DAD83818.1"/>
    <property type="molecule type" value="Genomic_DNA"/>
</dbReference>
<evidence type="ECO:0000256" key="1">
    <source>
        <dbReference type="ARBA" id="ARBA00004328"/>
    </source>
</evidence>
<evidence type="ECO:0000256" key="3">
    <source>
        <dbReference type="SAM" id="MobiDB-lite"/>
    </source>
</evidence>
<reference evidence="5" key="1">
    <citation type="journal article" date="2021" name="Proc. Natl. Acad. Sci. U.S.A.">
        <title>A Catalog of Tens of Thousands of Viruses from Human Metagenomes Reveals Hidden Associations with Chronic Diseases.</title>
        <authorList>
            <person name="Tisza M.J."/>
            <person name="Buck C.B."/>
        </authorList>
    </citation>
    <scope>NUCLEOTIDE SEQUENCE</scope>
    <source>
        <strain evidence="5">CtJfU3</strain>
    </source>
</reference>
<feature type="domain" description="Phage capsid-like C-terminal" evidence="4">
    <location>
        <begin position="117"/>
        <end position="397"/>
    </location>
</feature>
<protein>
    <submittedName>
        <fullName evidence="5">Major capsid protein</fullName>
    </submittedName>
</protein>
<feature type="region of interest" description="Disordered" evidence="3">
    <location>
        <begin position="60"/>
        <end position="79"/>
    </location>
</feature>
<dbReference type="InterPro" id="IPR054612">
    <property type="entry name" value="Phage_capsid-like_C"/>
</dbReference>
<dbReference type="InterPro" id="IPR024455">
    <property type="entry name" value="Phage_capsid"/>
</dbReference>
<accession>A0A8S5MNU6</accession>
<sequence length="411" mass="44390">MKYEELVKMGVKDLKARLKDLHTQAQVAAGTDLDALLEEATTINGILDDVKNREKLAGIAKDAEGGEEPTSGENGEEVKDKIREQRGQNLKNGKDVKFSAKKTIGVNNALSVSQTVTPAHSASDVKETFNDVSSLVDRVTSIPLNGGETYQRGYVKSYGDGAGGSAEGADYNATEPVFGYVTIEKQKITAYTEEPEEMIKLPNADYDGIVEGSVTKAIRRYMSRQILIGDGTSGKFKGIFHNPSEEKDQVINPATDLSMTTIDDATLDEIIYSFGGNEDVEDAAVLVLNKKDLKAFAKLRDKQGRKIYTIVNHGNTGTIDGVPYVINSACGAVTDAQTQADVYCMAYGPLSSYEMAIFSDIDARKSVDFKFKQGQIAYRADIFAGGAVAAYNGFLRVKRPKTAAASAPGKQ</sequence>
<dbReference type="Gene3D" id="3.30.2320.10">
    <property type="entry name" value="hypothetical protein PF0899 domain"/>
    <property type="match status" value="1"/>
</dbReference>
<organism evidence="5">
    <name type="scientific">Myoviridae sp. ctJfU3</name>
    <dbReference type="NCBI Taxonomy" id="2826638"/>
    <lineage>
        <taxon>Viruses</taxon>
        <taxon>Duplodnaviria</taxon>
        <taxon>Heunggongvirae</taxon>
        <taxon>Uroviricota</taxon>
        <taxon>Caudoviricetes</taxon>
    </lineage>
</organism>
<dbReference type="SUPFAM" id="SSF56563">
    <property type="entry name" value="Major capsid protein gp5"/>
    <property type="match status" value="1"/>
</dbReference>